<feature type="compositionally biased region" description="Acidic residues" evidence="8">
    <location>
        <begin position="99"/>
        <end position="117"/>
    </location>
</feature>
<feature type="transmembrane region" description="Helical" evidence="9">
    <location>
        <begin position="280"/>
        <end position="311"/>
    </location>
</feature>
<dbReference type="SMART" id="SM00382">
    <property type="entry name" value="AAA"/>
    <property type="match status" value="1"/>
</dbReference>
<name>A0A7J8EMQ1_MOLMO</name>
<sequence>MQAGILELLRDDKRTVVLVTHKLQYLPHADWIIAMKDGTIQREGTLKDFQRSECQLFEHWKTLMNRQDQELEKETIMERKVPEPPQGLPRAMSSRDGLLQEEEEEEEEAAESEEEDNLSSVLHQRAKIPWRACAKYLSSAGVLLLSLLVFSQLLKHMVLVAIDYWLAKWTDSALTMSPMARNCSLSQECSLNQTVYVMVFTVLCSLGIVLCLVTSVTVEWTGLKVAKRLHRSLLNRIILAPMRFFETTPLGSILNRFSSDCNTIDQHIPSTLECLSRSTLLCVSALAVISYVTPVFLVALLPLAIVCYFIQKYFRVASRDLQQLDDTTQLPLLSHFAETVEGLITIRAFRYEARFQQKLLEYTDSNNIASLFLTAANRWLEVRMVSNYLNWMVRNLADMEIQLGAVKRIHGLLKTEAESYEGLLAPSLIPKNWPDQGKIQIQNLSVRYDSSLKPVLKHVNALISPGQKIGICGRTGSGKSSFSLAFFRMVDMFEGRIIIDGIDIAKLPLHTLRSRLSIILQDPVLFSGTIRFNLDPEKKCSDSTLWEALEIAQLKLVVKALPGGLDAIITEGGENFSQGQRQLFCLARAFVRKTSIFIMDEATASIDMATENILQKVVMTAFADRTVVTIAHRVHTILSADLVIVLKRGAILEFDTPEKLLSQKDSVFASFVRADK</sequence>
<evidence type="ECO:0000256" key="1">
    <source>
        <dbReference type="ARBA" id="ARBA00004370"/>
    </source>
</evidence>
<proteinExistence type="predicted"/>
<evidence type="ECO:0000256" key="2">
    <source>
        <dbReference type="ARBA" id="ARBA00022448"/>
    </source>
</evidence>
<dbReference type="InterPro" id="IPR017871">
    <property type="entry name" value="ABC_transporter-like_CS"/>
</dbReference>
<feature type="transmembrane region" description="Helical" evidence="9">
    <location>
        <begin position="195"/>
        <end position="218"/>
    </location>
</feature>
<dbReference type="PANTHER" id="PTHR24223:SF187">
    <property type="entry name" value="ATP-BINDING CASSETTE SUB-FAMILY C MEMBER 8"/>
    <property type="match status" value="1"/>
</dbReference>
<dbReference type="Pfam" id="PF00005">
    <property type="entry name" value="ABC_tran"/>
    <property type="match status" value="1"/>
</dbReference>
<feature type="domain" description="ABC transporter" evidence="10">
    <location>
        <begin position="439"/>
        <end position="673"/>
    </location>
</feature>
<evidence type="ECO:0000256" key="3">
    <source>
        <dbReference type="ARBA" id="ARBA00022692"/>
    </source>
</evidence>
<evidence type="ECO:0000256" key="8">
    <source>
        <dbReference type="SAM" id="MobiDB-lite"/>
    </source>
</evidence>
<dbReference type="Proteomes" id="UP000550707">
    <property type="component" value="Unassembled WGS sequence"/>
</dbReference>
<gene>
    <name evidence="12" type="ORF">HJG59_000059</name>
</gene>
<evidence type="ECO:0000256" key="5">
    <source>
        <dbReference type="ARBA" id="ARBA00022840"/>
    </source>
</evidence>
<dbReference type="FunFam" id="3.40.50.300:FF:000197">
    <property type="entry name" value="ATP-binding cassette, sub-family C (CFTR/MRP), member 9"/>
    <property type="match status" value="1"/>
</dbReference>
<feature type="transmembrane region" description="Helical" evidence="9">
    <location>
        <begin position="133"/>
        <end position="154"/>
    </location>
</feature>
<dbReference type="InterPro" id="IPR027417">
    <property type="entry name" value="P-loop_NTPase"/>
</dbReference>
<dbReference type="FunFam" id="1.20.1560.10:FF:000005">
    <property type="entry name" value="ATP-binding cassette, sub-family C (CFTR/MRP), member 9"/>
    <property type="match status" value="1"/>
</dbReference>
<evidence type="ECO:0000313" key="13">
    <source>
        <dbReference type="Proteomes" id="UP000550707"/>
    </source>
</evidence>
<organism evidence="12 13">
    <name type="scientific">Molossus molossus</name>
    <name type="common">Pallas' mastiff bat</name>
    <name type="synonym">Vespertilio molossus</name>
    <dbReference type="NCBI Taxonomy" id="27622"/>
    <lineage>
        <taxon>Eukaryota</taxon>
        <taxon>Metazoa</taxon>
        <taxon>Chordata</taxon>
        <taxon>Craniata</taxon>
        <taxon>Vertebrata</taxon>
        <taxon>Euteleostomi</taxon>
        <taxon>Mammalia</taxon>
        <taxon>Eutheria</taxon>
        <taxon>Laurasiatheria</taxon>
        <taxon>Chiroptera</taxon>
        <taxon>Yangochiroptera</taxon>
        <taxon>Molossidae</taxon>
        <taxon>Molossus</taxon>
    </lineage>
</organism>
<dbReference type="AlphaFoldDB" id="A0A7J8EMQ1"/>
<keyword evidence="5" id="KW-0067">ATP-binding</keyword>
<accession>A0A7J8EMQ1</accession>
<keyword evidence="7 9" id="KW-0472">Membrane</keyword>
<dbReference type="InterPro" id="IPR011527">
    <property type="entry name" value="ABC1_TM_dom"/>
</dbReference>
<dbReference type="SUPFAM" id="SSF90123">
    <property type="entry name" value="ABC transporter transmembrane region"/>
    <property type="match status" value="1"/>
</dbReference>
<dbReference type="Gene3D" id="1.20.1560.10">
    <property type="entry name" value="ABC transporter type 1, transmembrane domain"/>
    <property type="match status" value="1"/>
</dbReference>
<evidence type="ECO:0000256" key="7">
    <source>
        <dbReference type="ARBA" id="ARBA00023136"/>
    </source>
</evidence>
<dbReference type="PROSITE" id="PS50893">
    <property type="entry name" value="ABC_TRANSPORTER_2"/>
    <property type="match status" value="1"/>
</dbReference>
<keyword evidence="2" id="KW-0813">Transport</keyword>
<evidence type="ECO:0000259" key="10">
    <source>
        <dbReference type="PROSITE" id="PS50893"/>
    </source>
</evidence>
<evidence type="ECO:0000256" key="4">
    <source>
        <dbReference type="ARBA" id="ARBA00022741"/>
    </source>
</evidence>
<dbReference type="PROSITE" id="PS00211">
    <property type="entry name" value="ABC_TRANSPORTER_1"/>
    <property type="match status" value="1"/>
</dbReference>
<keyword evidence="13" id="KW-1185">Reference proteome</keyword>
<dbReference type="GO" id="GO:0005524">
    <property type="term" value="F:ATP binding"/>
    <property type="evidence" value="ECO:0007669"/>
    <property type="project" value="UniProtKB-KW"/>
</dbReference>
<keyword evidence="6 9" id="KW-1133">Transmembrane helix</keyword>
<comment type="caution">
    <text evidence="12">The sequence shown here is derived from an EMBL/GenBank/DDBJ whole genome shotgun (WGS) entry which is preliminary data.</text>
</comment>
<evidence type="ECO:0000259" key="11">
    <source>
        <dbReference type="PROSITE" id="PS50929"/>
    </source>
</evidence>
<feature type="region of interest" description="Disordered" evidence="8">
    <location>
        <begin position="79"/>
        <end position="118"/>
    </location>
</feature>
<dbReference type="InterPro" id="IPR050173">
    <property type="entry name" value="ABC_transporter_C-like"/>
</dbReference>
<evidence type="ECO:0000256" key="6">
    <source>
        <dbReference type="ARBA" id="ARBA00022989"/>
    </source>
</evidence>
<dbReference type="Gene3D" id="3.40.50.300">
    <property type="entry name" value="P-loop containing nucleotide triphosphate hydrolases"/>
    <property type="match status" value="2"/>
</dbReference>
<dbReference type="SUPFAM" id="SSF52540">
    <property type="entry name" value="P-loop containing nucleoside triphosphate hydrolases"/>
    <property type="match status" value="2"/>
</dbReference>
<keyword evidence="3 9" id="KW-0812">Transmembrane</keyword>
<dbReference type="EMBL" id="JACASF010000013">
    <property type="protein sequence ID" value="KAF6436754.1"/>
    <property type="molecule type" value="Genomic_DNA"/>
</dbReference>
<dbReference type="CDD" id="cd18602">
    <property type="entry name" value="ABC_6TM_SUR1_D2_like"/>
    <property type="match status" value="1"/>
</dbReference>
<evidence type="ECO:0000313" key="12">
    <source>
        <dbReference type="EMBL" id="KAF6436754.1"/>
    </source>
</evidence>
<feature type="domain" description="ABC transmembrane type-1" evidence="11">
    <location>
        <begin position="147"/>
        <end position="384"/>
    </location>
</feature>
<comment type="subcellular location">
    <subcellularLocation>
        <location evidence="1">Membrane</location>
    </subcellularLocation>
</comment>
<dbReference type="InterPro" id="IPR003593">
    <property type="entry name" value="AAA+_ATPase"/>
</dbReference>
<dbReference type="PANTHER" id="PTHR24223">
    <property type="entry name" value="ATP-BINDING CASSETTE SUB-FAMILY C"/>
    <property type="match status" value="1"/>
</dbReference>
<evidence type="ECO:0000256" key="9">
    <source>
        <dbReference type="SAM" id="Phobius"/>
    </source>
</evidence>
<keyword evidence="4" id="KW-0547">Nucleotide-binding</keyword>
<dbReference type="GO" id="GO:0140359">
    <property type="term" value="F:ABC-type transporter activity"/>
    <property type="evidence" value="ECO:0007669"/>
    <property type="project" value="InterPro"/>
</dbReference>
<dbReference type="InterPro" id="IPR036640">
    <property type="entry name" value="ABC1_TM_sf"/>
</dbReference>
<reference evidence="12 13" key="1">
    <citation type="journal article" date="2020" name="Nature">
        <title>Six reference-quality genomes reveal evolution of bat adaptations.</title>
        <authorList>
            <person name="Jebb D."/>
            <person name="Huang Z."/>
            <person name="Pippel M."/>
            <person name="Hughes G.M."/>
            <person name="Lavrichenko K."/>
            <person name="Devanna P."/>
            <person name="Winkler S."/>
            <person name="Jermiin L.S."/>
            <person name="Skirmuntt E.C."/>
            <person name="Katzourakis A."/>
            <person name="Burkitt-Gray L."/>
            <person name="Ray D.A."/>
            <person name="Sullivan K.A.M."/>
            <person name="Roscito J.G."/>
            <person name="Kirilenko B.M."/>
            <person name="Davalos L.M."/>
            <person name="Corthals A.P."/>
            <person name="Power M.L."/>
            <person name="Jones G."/>
            <person name="Ransome R.D."/>
            <person name="Dechmann D.K.N."/>
            <person name="Locatelli A.G."/>
            <person name="Puechmaille S.J."/>
            <person name="Fedrigo O."/>
            <person name="Jarvis E.D."/>
            <person name="Hiller M."/>
            <person name="Vernes S.C."/>
            <person name="Myers E.W."/>
            <person name="Teeling E.C."/>
        </authorList>
    </citation>
    <scope>NUCLEOTIDE SEQUENCE [LARGE SCALE GENOMIC DNA]</scope>
    <source>
        <strain evidence="12">MMolMol1</strain>
        <tissue evidence="12">Muscle</tissue>
    </source>
</reference>
<dbReference type="Pfam" id="PF00664">
    <property type="entry name" value="ABC_membrane"/>
    <property type="match status" value="1"/>
</dbReference>
<dbReference type="InterPro" id="IPR003439">
    <property type="entry name" value="ABC_transporter-like_ATP-bd"/>
</dbReference>
<dbReference type="GO" id="GO:0016887">
    <property type="term" value="F:ATP hydrolysis activity"/>
    <property type="evidence" value="ECO:0007669"/>
    <property type="project" value="InterPro"/>
</dbReference>
<dbReference type="GO" id="GO:0016020">
    <property type="term" value="C:membrane"/>
    <property type="evidence" value="ECO:0007669"/>
    <property type="project" value="UniProtKB-SubCell"/>
</dbReference>
<protein>
    <submittedName>
        <fullName evidence="12">ATP binding cassette subfamily C member 8</fullName>
    </submittedName>
</protein>
<dbReference type="PROSITE" id="PS50929">
    <property type="entry name" value="ABC_TM1F"/>
    <property type="match status" value="1"/>
</dbReference>